<dbReference type="SUPFAM" id="SSF53335">
    <property type="entry name" value="S-adenosyl-L-methionine-dependent methyltransferases"/>
    <property type="match status" value="1"/>
</dbReference>
<reference evidence="3 4" key="1">
    <citation type="submission" date="2020-10" db="EMBL/GenBank/DDBJ databases">
        <title>Genome sequencing of Massilia sp. LPB0304.</title>
        <authorList>
            <person name="Kim J."/>
        </authorList>
    </citation>
    <scope>NUCLEOTIDE SEQUENCE [LARGE SCALE GENOMIC DNA]</scope>
    <source>
        <strain evidence="3 4">LPB0304</strain>
    </source>
</reference>
<dbReference type="PANTHER" id="PTHR43861">
    <property type="entry name" value="TRANS-ACONITATE 2-METHYLTRANSFERASE-RELATED"/>
    <property type="match status" value="1"/>
</dbReference>
<dbReference type="KEGG" id="mlir:LPB04_21215"/>
<dbReference type="InterPro" id="IPR029063">
    <property type="entry name" value="SAM-dependent_MTases_sf"/>
</dbReference>
<feature type="domain" description="Methyltransferase" evidence="2">
    <location>
        <begin position="61"/>
        <end position="157"/>
    </location>
</feature>
<evidence type="ECO:0000313" key="3">
    <source>
        <dbReference type="EMBL" id="QOL49388.1"/>
    </source>
</evidence>
<name>A0A7L9U326_9BURK</name>
<evidence type="ECO:0000313" key="4">
    <source>
        <dbReference type="Proteomes" id="UP000593875"/>
    </source>
</evidence>
<dbReference type="GO" id="GO:0032259">
    <property type="term" value="P:methylation"/>
    <property type="evidence" value="ECO:0007669"/>
    <property type="project" value="UniProtKB-KW"/>
</dbReference>
<keyword evidence="1 3" id="KW-0808">Transferase</keyword>
<dbReference type="PANTHER" id="PTHR43861:SF2">
    <property type="entry name" value="CARBOXY-S-ADENOSYL-L-METHIONINE SYNTHASE"/>
    <property type="match status" value="1"/>
</dbReference>
<proteinExistence type="predicted"/>
<dbReference type="InterPro" id="IPR041698">
    <property type="entry name" value="Methyltransf_25"/>
</dbReference>
<dbReference type="RefSeq" id="WP_193686428.1">
    <property type="nucleotide sequence ID" value="NZ_CP062941.1"/>
</dbReference>
<dbReference type="Proteomes" id="UP000593875">
    <property type="component" value="Chromosome"/>
</dbReference>
<protein>
    <submittedName>
        <fullName evidence="3">Methyltransferase domain-containing protein</fullName>
    </submittedName>
</protein>
<gene>
    <name evidence="3" type="ORF">LPB04_21215</name>
</gene>
<dbReference type="AlphaFoldDB" id="A0A7L9U326"/>
<sequence>MNNLQKKYVDAHISQQNADWTFENISANFDEHILKSIPLYREGHQLVSYYSDFFLKSDSVVYDIGCSTGTMLAQLAGRHPLKEQLQLIGIDCVADMIDRASRLTERDPRLSFIEADVLDVEFLPCDMIIANYTVQFLPPRVRQVLIDQIYRALNWGGAFFMFEKVRAPDGRFQDYASQVYVEYKLDQGFTEAEILNKSRSIKGVMEPFSSQGNADMLRRAGFEDLVTVHKYVCFEGFLAIK</sequence>
<organism evidence="3 4">
    <name type="scientific">Massilia litorea</name>
    <dbReference type="NCBI Taxonomy" id="2769491"/>
    <lineage>
        <taxon>Bacteria</taxon>
        <taxon>Pseudomonadati</taxon>
        <taxon>Pseudomonadota</taxon>
        <taxon>Betaproteobacteria</taxon>
        <taxon>Burkholderiales</taxon>
        <taxon>Oxalobacteraceae</taxon>
        <taxon>Telluria group</taxon>
        <taxon>Massilia</taxon>
    </lineage>
</organism>
<dbReference type="GO" id="GO:0008168">
    <property type="term" value="F:methyltransferase activity"/>
    <property type="evidence" value="ECO:0007669"/>
    <property type="project" value="UniProtKB-KW"/>
</dbReference>
<evidence type="ECO:0000256" key="1">
    <source>
        <dbReference type="ARBA" id="ARBA00022679"/>
    </source>
</evidence>
<keyword evidence="3" id="KW-0489">Methyltransferase</keyword>
<evidence type="ECO:0000259" key="2">
    <source>
        <dbReference type="Pfam" id="PF13649"/>
    </source>
</evidence>
<accession>A0A7L9U326</accession>
<keyword evidence="4" id="KW-1185">Reference proteome</keyword>
<dbReference type="Pfam" id="PF13649">
    <property type="entry name" value="Methyltransf_25"/>
    <property type="match status" value="1"/>
</dbReference>
<dbReference type="EMBL" id="CP062941">
    <property type="protein sequence ID" value="QOL49388.1"/>
    <property type="molecule type" value="Genomic_DNA"/>
</dbReference>
<dbReference type="CDD" id="cd02440">
    <property type="entry name" value="AdoMet_MTases"/>
    <property type="match status" value="1"/>
</dbReference>
<dbReference type="Gene3D" id="3.40.50.150">
    <property type="entry name" value="Vaccinia Virus protein VP39"/>
    <property type="match status" value="1"/>
</dbReference>